<proteinExistence type="predicted"/>
<evidence type="ECO:0000256" key="1">
    <source>
        <dbReference type="SAM" id="MobiDB-lite"/>
    </source>
</evidence>
<evidence type="ECO:0000313" key="3">
    <source>
        <dbReference type="Proteomes" id="UP000319557"/>
    </source>
</evidence>
<feature type="compositionally biased region" description="Polar residues" evidence="1">
    <location>
        <begin position="1"/>
        <end position="22"/>
    </location>
</feature>
<protein>
    <submittedName>
        <fullName evidence="2">Uncharacterized protein</fullName>
    </submittedName>
</protein>
<gene>
    <name evidence="2" type="ORF">EC9_47860</name>
</gene>
<dbReference type="AlphaFoldDB" id="A0A517M6R8"/>
<dbReference type="Proteomes" id="UP000319557">
    <property type="component" value="Chromosome"/>
</dbReference>
<reference evidence="2 3" key="1">
    <citation type="submission" date="2019-02" db="EMBL/GenBank/DDBJ databases">
        <title>Deep-cultivation of Planctomycetes and their phenomic and genomic characterization uncovers novel biology.</title>
        <authorList>
            <person name="Wiegand S."/>
            <person name="Jogler M."/>
            <person name="Boedeker C."/>
            <person name="Pinto D."/>
            <person name="Vollmers J."/>
            <person name="Rivas-Marin E."/>
            <person name="Kohn T."/>
            <person name="Peeters S.H."/>
            <person name="Heuer A."/>
            <person name="Rast P."/>
            <person name="Oberbeckmann S."/>
            <person name="Bunk B."/>
            <person name="Jeske O."/>
            <person name="Meyerdierks A."/>
            <person name="Storesund J.E."/>
            <person name="Kallscheuer N."/>
            <person name="Luecker S."/>
            <person name="Lage O.M."/>
            <person name="Pohl T."/>
            <person name="Merkel B.J."/>
            <person name="Hornburger P."/>
            <person name="Mueller R.-W."/>
            <person name="Bruemmer F."/>
            <person name="Labrenz M."/>
            <person name="Spormann A.M."/>
            <person name="Op den Camp H."/>
            <person name="Overmann J."/>
            <person name="Amann R."/>
            <person name="Jetten M.S.M."/>
            <person name="Mascher T."/>
            <person name="Medema M.H."/>
            <person name="Devos D.P."/>
            <person name="Kaster A.-K."/>
            <person name="Ovreas L."/>
            <person name="Rohde M."/>
            <person name="Galperin M.Y."/>
            <person name="Jogler C."/>
        </authorList>
    </citation>
    <scope>NUCLEOTIDE SEQUENCE [LARGE SCALE GENOMIC DNA]</scope>
    <source>
        <strain evidence="2 3">EC9</strain>
    </source>
</reference>
<dbReference type="EMBL" id="CP036261">
    <property type="protein sequence ID" value="QDS90572.1"/>
    <property type="molecule type" value="Genomic_DNA"/>
</dbReference>
<sequence length="29" mass="3338">MTQQQKLSGLNTTQECQFQSEPANLRDKI</sequence>
<accession>A0A517M6R8</accession>
<name>A0A517M6R8_9BACT</name>
<organism evidence="2 3">
    <name type="scientific">Rosistilla ulvae</name>
    <dbReference type="NCBI Taxonomy" id="1930277"/>
    <lineage>
        <taxon>Bacteria</taxon>
        <taxon>Pseudomonadati</taxon>
        <taxon>Planctomycetota</taxon>
        <taxon>Planctomycetia</taxon>
        <taxon>Pirellulales</taxon>
        <taxon>Pirellulaceae</taxon>
        <taxon>Rosistilla</taxon>
    </lineage>
</organism>
<feature type="region of interest" description="Disordered" evidence="1">
    <location>
        <begin position="1"/>
        <end position="29"/>
    </location>
</feature>
<evidence type="ECO:0000313" key="2">
    <source>
        <dbReference type="EMBL" id="QDS90572.1"/>
    </source>
</evidence>
<dbReference type="KEGG" id="ruv:EC9_47860"/>
<keyword evidence="3" id="KW-1185">Reference proteome</keyword>